<keyword evidence="1" id="KW-0479">Metal-binding</keyword>
<evidence type="ECO:0000313" key="4">
    <source>
        <dbReference type="EMBL" id="JAC72163.1"/>
    </source>
</evidence>
<dbReference type="InterPro" id="IPR002073">
    <property type="entry name" value="PDEase_catalytic_dom"/>
</dbReference>
<dbReference type="PANTHER" id="PTHR11347">
    <property type="entry name" value="CYCLIC NUCLEOTIDE PHOSPHODIESTERASE"/>
    <property type="match status" value="1"/>
</dbReference>
<dbReference type="EMBL" id="GBEZ01013862">
    <property type="protein sequence ID" value="JAC72163.1"/>
    <property type="molecule type" value="Transcribed_RNA"/>
</dbReference>
<gene>
    <name evidence="4" type="ORF">TSPGSL018_349</name>
</gene>
<evidence type="ECO:0000256" key="1">
    <source>
        <dbReference type="ARBA" id="ARBA00022723"/>
    </source>
</evidence>
<reference evidence="4" key="1">
    <citation type="submission" date="2014-05" db="EMBL/GenBank/DDBJ databases">
        <title>The transcriptome of the halophilic microalga Tetraselmis sp. GSL018 isolated from the Great Salt Lake, Utah.</title>
        <authorList>
            <person name="Jinkerson R.E."/>
            <person name="D'Adamo S."/>
            <person name="Posewitz M.C."/>
        </authorList>
    </citation>
    <scope>NUCLEOTIDE SEQUENCE</scope>
    <source>
        <strain evidence="4">GSL018</strain>
    </source>
</reference>
<evidence type="ECO:0000259" key="3">
    <source>
        <dbReference type="PROSITE" id="PS51845"/>
    </source>
</evidence>
<dbReference type="AlphaFoldDB" id="A0A061RJL6"/>
<name>A0A061RJL6_9CHLO</name>
<organism evidence="4">
    <name type="scientific">Tetraselmis sp. GSL018</name>
    <dbReference type="NCBI Taxonomy" id="582737"/>
    <lineage>
        <taxon>Eukaryota</taxon>
        <taxon>Viridiplantae</taxon>
        <taxon>Chlorophyta</taxon>
        <taxon>core chlorophytes</taxon>
        <taxon>Chlorodendrophyceae</taxon>
        <taxon>Chlorodendrales</taxon>
        <taxon>Chlorodendraceae</taxon>
        <taxon>Tetraselmis</taxon>
    </lineage>
</organism>
<dbReference type="PROSITE" id="PS51845">
    <property type="entry name" value="PDEASE_I_2"/>
    <property type="match status" value="1"/>
</dbReference>
<keyword evidence="2" id="KW-0378">Hydrolase</keyword>
<sequence>MHVAAFRHLLTKPSMDFLSPLSAAERERIFGYVEDMVLATDMSDHLWWLQGEVPTDEDQQLKFRLCLAMKVADMSHTMREFDEHVKFVSYLKEESYRQGDREKALGVPMSPGMDRTATVTQGRESQVAFMLTTVKPLLERWTFCSGACKLVAEMERSFSLNVHTWKVAPISGCRMADRHKTQKKHTVAVTKWQ</sequence>
<dbReference type="GO" id="GO:0046872">
    <property type="term" value="F:metal ion binding"/>
    <property type="evidence" value="ECO:0007669"/>
    <property type="project" value="UniProtKB-KW"/>
</dbReference>
<protein>
    <submittedName>
        <fullName evidence="4">3-cyclic-nucleotide phosphodiesterase</fullName>
    </submittedName>
</protein>
<dbReference type="GO" id="GO:0007165">
    <property type="term" value="P:signal transduction"/>
    <property type="evidence" value="ECO:0007669"/>
    <property type="project" value="InterPro"/>
</dbReference>
<feature type="domain" description="PDEase" evidence="3">
    <location>
        <begin position="1"/>
        <end position="193"/>
    </location>
</feature>
<proteinExistence type="predicted"/>
<evidence type="ECO:0000256" key="2">
    <source>
        <dbReference type="ARBA" id="ARBA00022801"/>
    </source>
</evidence>
<dbReference type="GO" id="GO:0004114">
    <property type="term" value="F:3',5'-cyclic-nucleotide phosphodiesterase activity"/>
    <property type="evidence" value="ECO:0007669"/>
    <property type="project" value="InterPro"/>
</dbReference>
<dbReference type="SUPFAM" id="SSF109604">
    <property type="entry name" value="HD-domain/PDEase-like"/>
    <property type="match status" value="1"/>
</dbReference>
<dbReference type="Gene3D" id="1.10.1300.10">
    <property type="entry name" value="3'5'-cyclic nucleotide phosphodiesterase, catalytic domain"/>
    <property type="match status" value="1"/>
</dbReference>
<accession>A0A061RJL6</accession>
<dbReference type="Pfam" id="PF00233">
    <property type="entry name" value="PDEase_I"/>
    <property type="match status" value="1"/>
</dbReference>
<dbReference type="InterPro" id="IPR036971">
    <property type="entry name" value="PDEase_catalytic_dom_sf"/>
</dbReference>